<evidence type="ECO:0000313" key="2">
    <source>
        <dbReference type="EMBL" id="KAK9115941.1"/>
    </source>
</evidence>
<dbReference type="PANTHER" id="PTHR22814:SF356">
    <property type="entry name" value="HEAVY METAL-ASSOCIATED ISOPRENYLATED PLANT PROTEIN 20"/>
    <property type="match status" value="1"/>
</dbReference>
<evidence type="ECO:0000313" key="3">
    <source>
        <dbReference type="Proteomes" id="UP001417504"/>
    </source>
</evidence>
<keyword evidence="1" id="KW-0479">Metal-binding</keyword>
<dbReference type="Gene3D" id="3.30.70.100">
    <property type="match status" value="1"/>
</dbReference>
<dbReference type="GO" id="GO:0046872">
    <property type="term" value="F:metal ion binding"/>
    <property type="evidence" value="ECO:0007669"/>
    <property type="project" value="UniProtKB-KW"/>
</dbReference>
<reference evidence="2 3" key="1">
    <citation type="submission" date="2024-01" db="EMBL/GenBank/DDBJ databases">
        <title>Genome assemblies of Stephania.</title>
        <authorList>
            <person name="Yang L."/>
        </authorList>
    </citation>
    <scope>NUCLEOTIDE SEQUENCE [LARGE SCALE GENOMIC DNA]</scope>
    <source>
        <strain evidence="2">QJT</strain>
        <tissue evidence="2">Leaf</tissue>
    </source>
</reference>
<dbReference type="PANTHER" id="PTHR22814">
    <property type="entry name" value="COPPER TRANSPORT PROTEIN ATOX1-RELATED"/>
    <property type="match status" value="1"/>
</dbReference>
<keyword evidence="3" id="KW-1185">Reference proteome</keyword>
<dbReference type="Proteomes" id="UP001417504">
    <property type="component" value="Unassembled WGS sequence"/>
</dbReference>
<sequence length="133" mass="15095">MGFLDHFSGLVSVKKRRKRKQLQTVDIKVKMDCDGWAKTVEVSRKESRVSVTGYVDANKVLKKIRSTGKKADMWPYVAYNLVAYPYAYQAYDKKAPAGYVKDVPQAMPSPRDPVDEKLVTLFSDENTHACSIM</sequence>
<name>A0AAP0II42_9MAGN</name>
<proteinExistence type="predicted"/>
<dbReference type="EMBL" id="JBBNAE010000006">
    <property type="protein sequence ID" value="KAK9115941.1"/>
    <property type="molecule type" value="Genomic_DNA"/>
</dbReference>
<accession>A0AAP0II42</accession>
<dbReference type="SUPFAM" id="SSF55008">
    <property type="entry name" value="HMA, heavy metal-associated domain"/>
    <property type="match status" value="1"/>
</dbReference>
<gene>
    <name evidence="2" type="ORF">Sjap_014888</name>
</gene>
<comment type="caution">
    <text evidence="2">The sequence shown here is derived from an EMBL/GenBank/DDBJ whole genome shotgun (WGS) entry which is preliminary data.</text>
</comment>
<organism evidence="2 3">
    <name type="scientific">Stephania japonica</name>
    <dbReference type="NCBI Taxonomy" id="461633"/>
    <lineage>
        <taxon>Eukaryota</taxon>
        <taxon>Viridiplantae</taxon>
        <taxon>Streptophyta</taxon>
        <taxon>Embryophyta</taxon>
        <taxon>Tracheophyta</taxon>
        <taxon>Spermatophyta</taxon>
        <taxon>Magnoliopsida</taxon>
        <taxon>Ranunculales</taxon>
        <taxon>Menispermaceae</taxon>
        <taxon>Menispermoideae</taxon>
        <taxon>Cissampelideae</taxon>
        <taxon>Stephania</taxon>
    </lineage>
</organism>
<evidence type="ECO:0000256" key="1">
    <source>
        <dbReference type="ARBA" id="ARBA00022723"/>
    </source>
</evidence>
<protein>
    <submittedName>
        <fullName evidence="2">Uncharacterized protein</fullName>
    </submittedName>
</protein>
<dbReference type="InterPro" id="IPR036163">
    <property type="entry name" value="HMA_dom_sf"/>
</dbReference>
<dbReference type="AlphaFoldDB" id="A0AAP0II42"/>